<evidence type="ECO:0000313" key="2">
    <source>
        <dbReference type="EMBL" id="RVT94930.1"/>
    </source>
</evidence>
<proteinExistence type="predicted"/>
<dbReference type="Proteomes" id="UP000282971">
    <property type="component" value="Unassembled WGS sequence"/>
</dbReference>
<accession>A0A437MBB0</accession>
<evidence type="ECO:0008006" key="4">
    <source>
        <dbReference type="Google" id="ProtNLM"/>
    </source>
</evidence>
<keyword evidence="1" id="KW-0732">Signal</keyword>
<dbReference type="AlphaFoldDB" id="A0A437MBB0"/>
<sequence>MGTLRASIPDPGRAAIIAALMMLPACGQAAPTQTKQEASKMATVQTDNPATKYAAEGHLALANGDYAAADTAFDQAIATIGDSYVDTHALDDTGMQLILADSKSKKGDHAGAAKLKAQIVKSRLAQLAAKQH</sequence>
<comment type="caution">
    <text evidence="2">The sequence shown here is derived from an EMBL/GenBank/DDBJ whole genome shotgun (WGS) entry which is preliminary data.</text>
</comment>
<evidence type="ECO:0000313" key="3">
    <source>
        <dbReference type="Proteomes" id="UP000282971"/>
    </source>
</evidence>
<feature type="chain" id="PRO_5018967488" description="DUF4398 domain-containing protein" evidence="1">
    <location>
        <begin position="30"/>
        <end position="132"/>
    </location>
</feature>
<name>A0A437MBB0_9SPHN</name>
<keyword evidence="3" id="KW-1185">Reference proteome</keyword>
<protein>
    <recommendedName>
        <fullName evidence="4">DUF4398 domain-containing protein</fullName>
    </recommendedName>
</protein>
<dbReference type="RefSeq" id="WP_127744506.1">
    <property type="nucleotide sequence ID" value="NZ_SACN01000001.1"/>
</dbReference>
<reference evidence="2 3" key="1">
    <citation type="submission" date="2019-01" db="EMBL/GenBank/DDBJ databases">
        <authorList>
            <person name="Chen W.-M."/>
        </authorList>
    </citation>
    <scope>NUCLEOTIDE SEQUENCE [LARGE SCALE GENOMIC DNA]</scope>
    <source>
        <strain evidence="2 3">CCP-7</strain>
    </source>
</reference>
<evidence type="ECO:0000256" key="1">
    <source>
        <dbReference type="SAM" id="SignalP"/>
    </source>
</evidence>
<gene>
    <name evidence="2" type="ORF">EOD43_14320</name>
</gene>
<dbReference type="EMBL" id="SACN01000001">
    <property type="protein sequence ID" value="RVT94930.1"/>
    <property type="molecule type" value="Genomic_DNA"/>
</dbReference>
<organism evidence="2 3">
    <name type="scientific">Sphingomonas crocodyli</name>
    <dbReference type="NCBI Taxonomy" id="1979270"/>
    <lineage>
        <taxon>Bacteria</taxon>
        <taxon>Pseudomonadati</taxon>
        <taxon>Pseudomonadota</taxon>
        <taxon>Alphaproteobacteria</taxon>
        <taxon>Sphingomonadales</taxon>
        <taxon>Sphingomonadaceae</taxon>
        <taxon>Sphingomonas</taxon>
    </lineage>
</organism>
<feature type="signal peptide" evidence="1">
    <location>
        <begin position="1"/>
        <end position="29"/>
    </location>
</feature>